<dbReference type="InterPro" id="IPR052362">
    <property type="entry name" value="HTH-GbsR_regulator"/>
</dbReference>
<reference evidence="5 6" key="1">
    <citation type="submission" date="2018-03" db="EMBL/GenBank/DDBJ databases">
        <title>Genomic Encyclopedia of Archaeal and Bacterial Type Strains, Phase II (KMG-II): from individual species to whole genera.</title>
        <authorList>
            <person name="Goeker M."/>
        </authorList>
    </citation>
    <scope>NUCLEOTIDE SEQUENCE [LARGE SCALE GENOMIC DNA]</scope>
    <source>
        <strain evidence="5 6">DSM 44720</strain>
    </source>
</reference>
<evidence type="ECO:0000313" key="5">
    <source>
        <dbReference type="EMBL" id="PRY38180.1"/>
    </source>
</evidence>
<proteinExistence type="predicted"/>
<dbReference type="PANTHER" id="PTHR38465:SF2">
    <property type="entry name" value="HTH-TYPE TRANSCRIPTIONAL REGULATOR MMPR5"/>
    <property type="match status" value="1"/>
</dbReference>
<dbReference type="RefSeq" id="WP_245887089.1">
    <property type="nucleotide sequence ID" value="NZ_PVTF01000009.1"/>
</dbReference>
<feature type="domain" description="HTH marR-type" evidence="4">
    <location>
        <begin position="27"/>
        <end position="86"/>
    </location>
</feature>
<keyword evidence="3" id="KW-0804">Transcription</keyword>
<dbReference type="Proteomes" id="UP000239494">
    <property type="component" value="Unassembled WGS sequence"/>
</dbReference>
<protein>
    <submittedName>
        <fullName evidence="5">DNA-binding transcriptional regulator GbsR (MarR family)</fullName>
    </submittedName>
</protein>
<dbReference type="Gene3D" id="1.10.287.160">
    <property type="entry name" value="HR1 repeat"/>
    <property type="match status" value="1"/>
</dbReference>
<keyword evidence="1" id="KW-0805">Transcription regulation</keyword>
<comment type="caution">
    <text evidence="5">The sequence shown here is derived from an EMBL/GenBank/DDBJ whole genome shotgun (WGS) entry which is preliminary data.</text>
</comment>
<dbReference type="InterPro" id="IPR036388">
    <property type="entry name" value="WH-like_DNA-bd_sf"/>
</dbReference>
<keyword evidence="2 5" id="KW-0238">DNA-binding</keyword>
<dbReference type="SUPFAM" id="SSF46785">
    <property type="entry name" value="Winged helix' DNA-binding domain"/>
    <property type="match status" value="1"/>
</dbReference>
<dbReference type="PANTHER" id="PTHR38465">
    <property type="entry name" value="HTH-TYPE TRANSCRIPTIONAL REGULATOR MJ1563-RELATED"/>
    <property type="match status" value="1"/>
</dbReference>
<sequence>MTEVAERDEQAVVRFIERFSSVFTDSGMARMPARVFVTLLVSETGRMTAAELGELLQVSPAAISGAVRYLSQVELIRREREVGSRRDVFQVSDDVWYEAVFHKDQMLDRWSVPLKEGVETLGPDTPAGRRLNETLAFFKFIHSEMPAMLKRWHAYRAETFGS</sequence>
<accession>A0A2T0SXR3</accession>
<dbReference type="Gene3D" id="1.10.10.10">
    <property type="entry name" value="Winged helix-like DNA-binding domain superfamily/Winged helix DNA-binding domain"/>
    <property type="match status" value="1"/>
</dbReference>
<gene>
    <name evidence="5" type="ORF">CLV43_109401</name>
</gene>
<evidence type="ECO:0000256" key="2">
    <source>
        <dbReference type="ARBA" id="ARBA00023125"/>
    </source>
</evidence>
<dbReference type="GO" id="GO:0003677">
    <property type="term" value="F:DNA binding"/>
    <property type="evidence" value="ECO:0007669"/>
    <property type="project" value="UniProtKB-KW"/>
</dbReference>
<organism evidence="5 6">
    <name type="scientific">Umezawaea tangerina</name>
    <dbReference type="NCBI Taxonomy" id="84725"/>
    <lineage>
        <taxon>Bacteria</taxon>
        <taxon>Bacillati</taxon>
        <taxon>Actinomycetota</taxon>
        <taxon>Actinomycetes</taxon>
        <taxon>Pseudonocardiales</taxon>
        <taxon>Pseudonocardiaceae</taxon>
        <taxon>Umezawaea</taxon>
    </lineage>
</organism>
<evidence type="ECO:0000256" key="1">
    <source>
        <dbReference type="ARBA" id="ARBA00023015"/>
    </source>
</evidence>
<dbReference type="EMBL" id="PVTF01000009">
    <property type="protein sequence ID" value="PRY38180.1"/>
    <property type="molecule type" value="Genomic_DNA"/>
</dbReference>
<keyword evidence="6" id="KW-1185">Reference proteome</keyword>
<dbReference type="GO" id="GO:0003700">
    <property type="term" value="F:DNA-binding transcription factor activity"/>
    <property type="evidence" value="ECO:0007669"/>
    <property type="project" value="InterPro"/>
</dbReference>
<dbReference type="AlphaFoldDB" id="A0A2T0SXR3"/>
<evidence type="ECO:0000313" key="6">
    <source>
        <dbReference type="Proteomes" id="UP000239494"/>
    </source>
</evidence>
<evidence type="ECO:0000259" key="4">
    <source>
        <dbReference type="Pfam" id="PF12802"/>
    </source>
</evidence>
<name>A0A2T0SXR3_9PSEU</name>
<evidence type="ECO:0000256" key="3">
    <source>
        <dbReference type="ARBA" id="ARBA00023163"/>
    </source>
</evidence>
<dbReference type="InterPro" id="IPR000835">
    <property type="entry name" value="HTH_MarR-typ"/>
</dbReference>
<dbReference type="Pfam" id="PF12802">
    <property type="entry name" value="MarR_2"/>
    <property type="match status" value="1"/>
</dbReference>
<dbReference type="InterPro" id="IPR036390">
    <property type="entry name" value="WH_DNA-bd_sf"/>
</dbReference>